<keyword evidence="2" id="KW-1185">Reference proteome</keyword>
<dbReference type="Proteomes" id="UP001292094">
    <property type="component" value="Unassembled WGS sequence"/>
</dbReference>
<name>A0AAE1QIT4_9EUCA</name>
<accession>A0AAE1QIT4</accession>
<proteinExistence type="predicted"/>
<dbReference type="PANTHER" id="PTHR46114">
    <property type="entry name" value="APPLE DOMAIN-CONTAINING PROTEIN"/>
    <property type="match status" value="1"/>
</dbReference>
<comment type="caution">
    <text evidence="1">The sequence shown here is derived from an EMBL/GenBank/DDBJ whole genome shotgun (WGS) entry which is preliminary data.</text>
</comment>
<organism evidence="1 2">
    <name type="scientific">Petrolisthes manimaculis</name>
    <dbReference type="NCBI Taxonomy" id="1843537"/>
    <lineage>
        <taxon>Eukaryota</taxon>
        <taxon>Metazoa</taxon>
        <taxon>Ecdysozoa</taxon>
        <taxon>Arthropoda</taxon>
        <taxon>Crustacea</taxon>
        <taxon>Multicrustacea</taxon>
        <taxon>Malacostraca</taxon>
        <taxon>Eumalacostraca</taxon>
        <taxon>Eucarida</taxon>
        <taxon>Decapoda</taxon>
        <taxon>Pleocyemata</taxon>
        <taxon>Anomura</taxon>
        <taxon>Galatheoidea</taxon>
        <taxon>Porcellanidae</taxon>
        <taxon>Petrolisthes</taxon>
    </lineage>
</organism>
<gene>
    <name evidence="1" type="ORF">Pmani_002240</name>
</gene>
<dbReference type="AlphaFoldDB" id="A0AAE1QIT4"/>
<evidence type="ECO:0000313" key="2">
    <source>
        <dbReference type="Proteomes" id="UP001292094"/>
    </source>
</evidence>
<reference evidence="1" key="1">
    <citation type="submission" date="2023-11" db="EMBL/GenBank/DDBJ databases">
        <title>Genome assemblies of two species of porcelain crab, Petrolisthes cinctipes and Petrolisthes manimaculis (Anomura: Porcellanidae).</title>
        <authorList>
            <person name="Angst P."/>
        </authorList>
    </citation>
    <scope>NUCLEOTIDE SEQUENCE</scope>
    <source>
        <strain evidence="1">PB745_02</strain>
        <tissue evidence="1">Gill</tissue>
    </source>
</reference>
<protein>
    <submittedName>
        <fullName evidence="1">Uncharacterized protein</fullName>
    </submittedName>
</protein>
<evidence type="ECO:0000313" key="1">
    <source>
        <dbReference type="EMBL" id="KAK4327299.1"/>
    </source>
</evidence>
<dbReference type="EMBL" id="JAWZYT010000158">
    <property type="protein sequence ID" value="KAK4327299.1"/>
    <property type="molecule type" value="Genomic_DNA"/>
</dbReference>
<sequence length="218" mass="25449">MWDSRARDRHWNLKEWPLRETLKAGMPNIVNDPIVSREKIIFPPLHIKLGLMKQFVRALNTDGECFQHIVSALPALSFEKLKAGVFDGPQIRALVRDQDFVRKMDDKEKGAWLSFVAVMENFLGNKKADNYETLVATMLSAFNDLGCNMSVKLHFLYSHLDRFPENLGVVSDEQGERFHQDLKTMEDRYQGRWDKHMMAEYCWSFNPCRPVDVIERLT</sequence>
<dbReference type="PANTHER" id="PTHR46114:SF1">
    <property type="entry name" value="ZAD DOMAIN-CONTAINING PROTEIN"/>
    <property type="match status" value="1"/>
</dbReference>